<dbReference type="Pfam" id="PF13385">
    <property type="entry name" value="Laminin_G_3"/>
    <property type="match status" value="1"/>
</dbReference>
<gene>
    <name evidence="2" type="ORF">PDESU_02540</name>
</gene>
<name>A0A6C2U262_PONDE</name>
<dbReference type="Proteomes" id="UP000366872">
    <property type="component" value="Unassembled WGS sequence"/>
</dbReference>
<dbReference type="EMBL" id="CAAHFG010000001">
    <property type="protein sequence ID" value="VGO13983.1"/>
    <property type="molecule type" value="Genomic_DNA"/>
</dbReference>
<proteinExistence type="predicted"/>
<accession>A0A6C2U262</accession>
<dbReference type="SUPFAM" id="SSF49899">
    <property type="entry name" value="Concanavalin A-like lectins/glucanases"/>
    <property type="match status" value="1"/>
</dbReference>
<dbReference type="RefSeq" id="WP_136079513.1">
    <property type="nucleotide sequence ID" value="NZ_CAAHFG010000001.1"/>
</dbReference>
<protein>
    <recommendedName>
        <fullName evidence="4">LamG-like jellyroll fold domain-containing protein</fullName>
    </recommendedName>
</protein>
<keyword evidence="3" id="KW-1185">Reference proteome</keyword>
<feature type="chain" id="PRO_5025387381" description="LamG-like jellyroll fold domain-containing protein" evidence="1">
    <location>
        <begin position="24"/>
        <end position="704"/>
    </location>
</feature>
<evidence type="ECO:0008006" key="4">
    <source>
        <dbReference type="Google" id="ProtNLM"/>
    </source>
</evidence>
<dbReference type="AlphaFoldDB" id="A0A6C2U262"/>
<dbReference type="Gene3D" id="2.60.120.200">
    <property type="match status" value="1"/>
</dbReference>
<evidence type="ECO:0000256" key="1">
    <source>
        <dbReference type="SAM" id="SignalP"/>
    </source>
</evidence>
<feature type="signal peptide" evidence="1">
    <location>
        <begin position="1"/>
        <end position="23"/>
    </location>
</feature>
<keyword evidence="1" id="KW-0732">Signal</keyword>
<evidence type="ECO:0000313" key="2">
    <source>
        <dbReference type="EMBL" id="VGO13983.1"/>
    </source>
</evidence>
<dbReference type="InterPro" id="IPR013320">
    <property type="entry name" value="ConA-like_dom_sf"/>
</dbReference>
<sequence length="704" mass="78432">MRDLGRKFTLCLVASAAGLTALAGSEQHLISHYGFESLAGGKTPSAMSGSKLSVPRDGELKGLFDSVAGQSISFSKMSAPITVGDAAQSGPLSFAFWVKTDDLAGEVVICSDSKGAWALQHSNEGLVLEAQKGSAKTRLNADYFLTAGKWSHVAIVLSGTQADLYVNSRLRGSLDAVARSSRIQFGAAGAAAISFDELRLYNRAIGAPVLAEVYEQERYDIFGDEYSRFALQSHLDRALFCQAIYMRPFQDDIFRMFGNVQPRMLLAAVGMWGHVDQFDEAYLQKVRQFCDRMNEINPDTLVGGATFLDTVSRRVLPTITIPDYVFEAFDLPIPAEPRTFNFSEAVLVDNARNDLGLPDMSKKEAQLWLFYASCEQIKAGADMIHIGILSGSTKKDKGKRALADTVRRIRAYCDPISRKGKILISSGNCVNRNGMNGAVSDGKLVCDFAWFASTPREVPDSKWQCEYVKGHSHAGFGRMAAGFHPGGWDSPHLPWVAHLDTTRVPNMEIGVPHLDSWFPWGLTEIRWFSNTLTKEERNAWLRYMTYRVKELDPFCSAMMPAALVRPGDPGPYYMNTPNQANEFKGYDQEEFVKQLWGEVEFGYNREPITVPSISPDKDYGTDMGAEYEAEKLKSYLDRKRERLPILTTLDLNDEQVLAYLKFMQQDNLTPKKVDRFMADLLSAEQMKIYQTLNVKKVINVGAGH</sequence>
<organism evidence="2 3">
    <name type="scientific">Pontiella desulfatans</name>
    <dbReference type="NCBI Taxonomy" id="2750659"/>
    <lineage>
        <taxon>Bacteria</taxon>
        <taxon>Pseudomonadati</taxon>
        <taxon>Kiritimatiellota</taxon>
        <taxon>Kiritimatiellia</taxon>
        <taxon>Kiritimatiellales</taxon>
        <taxon>Pontiellaceae</taxon>
        <taxon>Pontiella</taxon>
    </lineage>
</organism>
<evidence type="ECO:0000313" key="3">
    <source>
        <dbReference type="Proteomes" id="UP000366872"/>
    </source>
</evidence>
<reference evidence="2 3" key="1">
    <citation type="submission" date="2019-04" db="EMBL/GenBank/DDBJ databases">
        <authorList>
            <person name="Van Vliet M D."/>
        </authorList>
    </citation>
    <scope>NUCLEOTIDE SEQUENCE [LARGE SCALE GENOMIC DNA]</scope>
    <source>
        <strain evidence="2 3">F1</strain>
    </source>
</reference>